<dbReference type="PROSITE" id="PS50109">
    <property type="entry name" value="HIS_KIN"/>
    <property type="match status" value="1"/>
</dbReference>
<evidence type="ECO:0000256" key="5">
    <source>
        <dbReference type="ARBA" id="ARBA00022679"/>
    </source>
</evidence>
<comment type="subcellular location">
    <subcellularLocation>
        <location evidence="2">Membrane</location>
    </subcellularLocation>
</comment>
<evidence type="ECO:0000256" key="3">
    <source>
        <dbReference type="ARBA" id="ARBA00012438"/>
    </source>
</evidence>
<dbReference type="InterPro" id="IPR003661">
    <property type="entry name" value="HisK_dim/P_dom"/>
</dbReference>
<accession>A0A941HPN6</accession>
<dbReference type="InterPro" id="IPR050428">
    <property type="entry name" value="TCS_sensor_his_kinase"/>
</dbReference>
<evidence type="ECO:0000313" key="15">
    <source>
        <dbReference type="EMBL" id="MBR0575230.1"/>
    </source>
</evidence>
<evidence type="ECO:0000313" key="16">
    <source>
        <dbReference type="Proteomes" id="UP000675379"/>
    </source>
</evidence>
<dbReference type="SMART" id="SM00387">
    <property type="entry name" value="HATPase_c"/>
    <property type="match status" value="1"/>
</dbReference>
<feature type="domain" description="HAMP" evidence="14">
    <location>
        <begin position="186"/>
        <end position="238"/>
    </location>
</feature>
<evidence type="ECO:0000256" key="2">
    <source>
        <dbReference type="ARBA" id="ARBA00004370"/>
    </source>
</evidence>
<keyword evidence="6 12" id="KW-0812">Transmembrane</keyword>
<dbReference type="Gene3D" id="6.10.340.10">
    <property type="match status" value="1"/>
</dbReference>
<evidence type="ECO:0000256" key="1">
    <source>
        <dbReference type="ARBA" id="ARBA00000085"/>
    </source>
</evidence>
<dbReference type="PRINTS" id="PR00344">
    <property type="entry name" value="BCTRLSENSOR"/>
</dbReference>
<feature type="transmembrane region" description="Helical" evidence="12">
    <location>
        <begin position="165"/>
        <end position="184"/>
    </location>
</feature>
<comment type="catalytic activity">
    <reaction evidence="1">
        <text>ATP + protein L-histidine = ADP + protein N-phospho-L-histidine.</text>
        <dbReference type="EC" id="2.7.13.3"/>
    </reaction>
</comment>
<dbReference type="GO" id="GO:0005886">
    <property type="term" value="C:plasma membrane"/>
    <property type="evidence" value="ECO:0007669"/>
    <property type="project" value="TreeGrafter"/>
</dbReference>
<evidence type="ECO:0000256" key="10">
    <source>
        <dbReference type="ARBA" id="ARBA00023136"/>
    </source>
</evidence>
<evidence type="ECO:0000259" key="14">
    <source>
        <dbReference type="PROSITE" id="PS50885"/>
    </source>
</evidence>
<dbReference type="Pfam" id="PF00512">
    <property type="entry name" value="HisKA"/>
    <property type="match status" value="1"/>
</dbReference>
<dbReference type="InterPro" id="IPR036890">
    <property type="entry name" value="HATPase_C_sf"/>
</dbReference>
<evidence type="ECO:0000256" key="7">
    <source>
        <dbReference type="ARBA" id="ARBA00022777"/>
    </source>
</evidence>
<dbReference type="CDD" id="cd00082">
    <property type="entry name" value="HisKA"/>
    <property type="match status" value="1"/>
</dbReference>
<dbReference type="SMART" id="SM00388">
    <property type="entry name" value="HisKA"/>
    <property type="match status" value="1"/>
</dbReference>
<feature type="coiled-coil region" evidence="11">
    <location>
        <begin position="212"/>
        <end position="239"/>
    </location>
</feature>
<protein>
    <recommendedName>
        <fullName evidence="3">histidine kinase</fullName>
        <ecNumber evidence="3">2.7.13.3</ecNumber>
    </recommendedName>
</protein>
<dbReference type="Gene3D" id="1.10.287.130">
    <property type="match status" value="1"/>
</dbReference>
<keyword evidence="10 12" id="KW-0472">Membrane</keyword>
<dbReference type="PANTHER" id="PTHR45436">
    <property type="entry name" value="SENSOR HISTIDINE KINASE YKOH"/>
    <property type="match status" value="1"/>
</dbReference>
<organism evidence="15 16">
    <name type="scientific">Proteiniclasticum sediminis</name>
    <dbReference type="NCBI Taxonomy" id="2804028"/>
    <lineage>
        <taxon>Bacteria</taxon>
        <taxon>Bacillati</taxon>
        <taxon>Bacillota</taxon>
        <taxon>Clostridia</taxon>
        <taxon>Eubacteriales</taxon>
        <taxon>Clostridiaceae</taxon>
        <taxon>Proteiniclasticum</taxon>
    </lineage>
</organism>
<dbReference type="PANTHER" id="PTHR45436:SF5">
    <property type="entry name" value="SENSOR HISTIDINE KINASE TRCS"/>
    <property type="match status" value="1"/>
</dbReference>
<dbReference type="GO" id="GO:0000155">
    <property type="term" value="F:phosphorelay sensor kinase activity"/>
    <property type="evidence" value="ECO:0007669"/>
    <property type="project" value="InterPro"/>
</dbReference>
<keyword evidence="11" id="KW-0175">Coiled coil</keyword>
<evidence type="ECO:0000256" key="6">
    <source>
        <dbReference type="ARBA" id="ARBA00022692"/>
    </source>
</evidence>
<dbReference type="Pfam" id="PF02518">
    <property type="entry name" value="HATPase_c"/>
    <property type="match status" value="1"/>
</dbReference>
<dbReference type="EMBL" id="JAGSCS010000002">
    <property type="protein sequence ID" value="MBR0575230.1"/>
    <property type="molecule type" value="Genomic_DNA"/>
</dbReference>
<dbReference type="InterPro" id="IPR004358">
    <property type="entry name" value="Sig_transdc_His_kin-like_C"/>
</dbReference>
<sequence>MAKKRSLKHRLLFQVTALVLGVLLVILLLFKILITSYMERSAEEVLTASRQFTIRDDTVPQDPGALKDKPRKIPSGEAQHLVLTTNYQVVSKFLPPVEVEGEESYLTFAEAAKTQKISLTGEDIGKLTTGERLYYYTAVPFEGDYMVFYINMTNLYGFEQNLSNTLMLIMAIALAVTLVVISLISQRIAEPVKKLSEFAQSIGEGHYEPLEMEAKDQEVAELKSAMNETAKKLQEYDREQRTFFQNVSHELRTPLQILKTSAEGLEYGLLDQEKALGTMKKEADHLHLLVEDILFLSRLESRSPDMVRTTNDLRETLSYTVERCSPLLHSRGIGITYDFDPDPVLFAYDEKSMERAFQNLVANALRYARTQVQVSCKILENRIMIQVADDGEGIKKEDLPRIFDRFYKGEKGGHGIGLSIVKSVVSAYGGRVEVKSGPLGTVFTLFFPLDPTP</sequence>
<keyword evidence="5" id="KW-0808">Transferase</keyword>
<dbReference type="Gene3D" id="3.30.565.10">
    <property type="entry name" value="Histidine kinase-like ATPase, C-terminal domain"/>
    <property type="match status" value="1"/>
</dbReference>
<comment type="caution">
    <text evidence="15">The sequence shown here is derived from an EMBL/GenBank/DDBJ whole genome shotgun (WGS) entry which is preliminary data.</text>
</comment>
<dbReference type="InterPro" id="IPR036097">
    <property type="entry name" value="HisK_dim/P_sf"/>
</dbReference>
<name>A0A941HPN6_9CLOT</name>
<evidence type="ECO:0000256" key="11">
    <source>
        <dbReference type="SAM" id="Coils"/>
    </source>
</evidence>
<evidence type="ECO:0000256" key="8">
    <source>
        <dbReference type="ARBA" id="ARBA00022989"/>
    </source>
</evidence>
<dbReference type="CDD" id="cd00075">
    <property type="entry name" value="HATPase"/>
    <property type="match status" value="1"/>
</dbReference>
<keyword evidence="9" id="KW-0902">Two-component regulatory system</keyword>
<evidence type="ECO:0000259" key="13">
    <source>
        <dbReference type="PROSITE" id="PS50109"/>
    </source>
</evidence>
<keyword evidence="4" id="KW-0597">Phosphoprotein</keyword>
<dbReference type="InterPro" id="IPR003594">
    <property type="entry name" value="HATPase_dom"/>
</dbReference>
<evidence type="ECO:0000256" key="12">
    <source>
        <dbReference type="SAM" id="Phobius"/>
    </source>
</evidence>
<evidence type="ECO:0000256" key="9">
    <source>
        <dbReference type="ARBA" id="ARBA00023012"/>
    </source>
</evidence>
<keyword evidence="7 15" id="KW-0418">Kinase</keyword>
<feature type="domain" description="Histidine kinase" evidence="13">
    <location>
        <begin position="246"/>
        <end position="451"/>
    </location>
</feature>
<dbReference type="InterPro" id="IPR005467">
    <property type="entry name" value="His_kinase_dom"/>
</dbReference>
<dbReference type="EC" id="2.7.13.3" evidence="3"/>
<dbReference type="AlphaFoldDB" id="A0A941HPN6"/>
<dbReference type="SUPFAM" id="SSF55874">
    <property type="entry name" value="ATPase domain of HSP90 chaperone/DNA topoisomerase II/histidine kinase"/>
    <property type="match status" value="1"/>
</dbReference>
<proteinExistence type="predicted"/>
<dbReference type="SUPFAM" id="SSF47384">
    <property type="entry name" value="Homodimeric domain of signal transducing histidine kinase"/>
    <property type="match status" value="1"/>
</dbReference>
<dbReference type="Proteomes" id="UP000675379">
    <property type="component" value="Unassembled WGS sequence"/>
</dbReference>
<keyword evidence="16" id="KW-1185">Reference proteome</keyword>
<dbReference type="InterPro" id="IPR003660">
    <property type="entry name" value="HAMP_dom"/>
</dbReference>
<feature type="transmembrane region" description="Helical" evidence="12">
    <location>
        <begin position="12"/>
        <end position="34"/>
    </location>
</feature>
<dbReference type="RefSeq" id="WP_211799744.1">
    <property type="nucleotide sequence ID" value="NZ_JAGSCS010000002.1"/>
</dbReference>
<evidence type="ECO:0000256" key="4">
    <source>
        <dbReference type="ARBA" id="ARBA00022553"/>
    </source>
</evidence>
<keyword evidence="8 12" id="KW-1133">Transmembrane helix</keyword>
<reference evidence="15" key="1">
    <citation type="submission" date="2021-04" db="EMBL/GenBank/DDBJ databases">
        <title>Proteiniclasticum sedimins sp. nov., an obligate anaerobic bacterium isolated from anaerobic sludge.</title>
        <authorList>
            <person name="Liu J."/>
        </authorList>
    </citation>
    <scope>NUCLEOTIDE SEQUENCE</scope>
    <source>
        <strain evidence="15">BAD-10</strain>
    </source>
</reference>
<gene>
    <name evidence="15" type="ORF">KCG48_02640</name>
</gene>
<dbReference type="PROSITE" id="PS50885">
    <property type="entry name" value="HAMP"/>
    <property type="match status" value="1"/>
</dbReference>